<name>A0ABQ5AMS5_9ASTR</name>
<feature type="coiled-coil region" evidence="1">
    <location>
        <begin position="40"/>
        <end position="67"/>
    </location>
</feature>
<reference evidence="2" key="1">
    <citation type="journal article" date="2022" name="Int. J. Mol. Sci.">
        <title>Draft Genome of Tanacetum Coccineum: Genomic Comparison of Closely Related Tanacetum-Family Plants.</title>
        <authorList>
            <person name="Yamashiro T."/>
            <person name="Shiraishi A."/>
            <person name="Nakayama K."/>
            <person name="Satake H."/>
        </authorList>
    </citation>
    <scope>NUCLEOTIDE SEQUENCE</scope>
</reference>
<proteinExistence type="predicted"/>
<dbReference type="Proteomes" id="UP001151760">
    <property type="component" value="Unassembled WGS sequence"/>
</dbReference>
<evidence type="ECO:0000313" key="3">
    <source>
        <dbReference type="Proteomes" id="UP001151760"/>
    </source>
</evidence>
<dbReference type="EMBL" id="BQNB010012442">
    <property type="protein sequence ID" value="GJT03611.1"/>
    <property type="molecule type" value="Genomic_DNA"/>
</dbReference>
<accession>A0ABQ5AMS5</accession>
<gene>
    <name evidence="2" type="ORF">Tco_0824780</name>
</gene>
<comment type="caution">
    <text evidence="2">The sequence shown here is derived from an EMBL/GenBank/DDBJ whole genome shotgun (WGS) entry which is preliminary data.</text>
</comment>
<organism evidence="2 3">
    <name type="scientific">Tanacetum coccineum</name>
    <dbReference type="NCBI Taxonomy" id="301880"/>
    <lineage>
        <taxon>Eukaryota</taxon>
        <taxon>Viridiplantae</taxon>
        <taxon>Streptophyta</taxon>
        <taxon>Embryophyta</taxon>
        <taxon>Tracheophyta</taxon>
        <taxon>Spermatophyta</taxon>
        <taxon>Magnoliopsida</taxon>
        <taxon>eudicotyledons</taxon>
        <taxon>Gunneridae</taxon>
        <taxon>Pentapetalae</taxon>
        <taxon>asterids</taxon>
        <taxon>campanulids</taxon>
        <taxon>Asterales</taxon>
        <taxon>Asteraceae</taxon>
        <taxon>Asteroideae</taxon>
        <taxon>Anthemideae</taxon>
        <taxon>Anthemidinae</taxon>
        <taxon>Tanacetum</taxon>
    </lineage>
</organism>
<keyword evidence="3" id="KW-1185">Reference proteome</keyword>
<evidence type="ECO:0000256" key="1">
    <source>
        <dbReference type="SAM" id="Coils"/>
    </source>
</evidence>
<evidence type="ECO:0000313" key="2">
    <source>
        <dbReference type="EMBL" id="GJT03611.1"/>
    </source>
</evidence>
<keyword evidence="1" id="KW-0175">Coiled coil</keyword>
<sequence length="216" mass="25419">MEHRVESLMRSEVLLYYEKGFTSPKRPYQEEFEGKILKLIDDQEGQIKQLEEDMRKTKDTFMCLTDSLIATLKVKIETQRVHPTKIEKITRFPTHTPSVTPETLKPTMLQRVLIISKIKPTIYRIPHQHLTSNLKMSILHSFEKNKLKYEDEDEVKIKMMGTRMDKESLEHNLYEDNITPIICHNFSPTSNPPIKPKDSGNFRMKVIFDEKKLGRS</sequence>
<reference evidence="2" key="2">
    <citation type="submission" date="2022-01" db="EMBL/GenBank/DDBJ databases">
        <authorList>
            <person name="Yamashiro T."/>
            <person name="Shiraishi A."/>
            <person name="Satake H."/>
            <person name="Nakayama K."/>
        </authorList>
    </citation>
    <scope>NUCLEOTIDE SEQUENCE</scope>
</reference>
<protein>
    <submittedName>
        <fullName evidence="2">Uncharacterized protein</fullName>
    </submittedName>
</protein>